<evidence type="ECO:0000313" key="1">
    <source>
        <dbReference type="EMBL" id="PMD55595.1"/>
    </source>
</evidence>
<dbReference type="EMBL" id="KZ613854">
    <property type="protein sequence ID" value="PMD55595.1"/>
    <property type="molecule type" value="Genomic_DNA"/>
</dbReference>
<accession>A0A2J6SXU8</accession>
<sequence length="342" mass="39274">MAAPPVSDIRLTDRRSFPAWYAELKINSTFRNSPPPPLTIDQMIEQSNIERNTPLAIWDADGRPEAEKGARPRAPRPARFDDIKEEYSFRLKEYSVKQSNWSTQSSRYQNIWDWVRRTVEPALLAPHFELLVSQQRLSLQNVVRALREKFQPSENNTREQVREDYNRILDRGRIGRESPIAWINDWYQALVRAQTYRVAEVEGFLAIKDFLQVVAAKFIPIWGAQQLALVIEANALGEPVRTLEQYGRIFEALIQQNERSSLAIFASLAGRSDSQGHSCPCKETRAEKHPWKPVNCSILELATTSSCTRKLDPQPTDEQLKAVRERLAKGYEKLSGQLEKKG</sequence>
<dbReference type="InParanoid" id="A0A2J6SXU8"/>
<dbReference type="STRING" id="1095630.A0A2J6SXU8"/>
<protein>
    <submittedName>
        <fullName evidence="1">Uncharacterized protein</fullName>
    </submittedName>
</protein>
<dbReference type="Proteomes" id="UP000235371">
    <property type="component" value="Unassembled WGS sequence"/>
</dbReference>
<gene>
    <name evidence="1" type="ORF">K444DRAFT_616633</name>
</gene>
<dbReference type="AlphaFoldDB" id="A0A2J6SXU8"/>
<organism evidence="1 2">
    <name type="scientific">Hyaloscypha bicolor E</name>
    <dbReference type="NCBI Taxonomy" id="1095630"/>
    <lineage>
        <taxon>Eukaryota</taxon>
        <taxon>Fungi</taxon>
        <taxon>Dikarya</taxon>
        <taxon>Ascomycota</taxon>
        <taxon>Pezizomycotina</taxon>
        <taxon>Leotiomycetes</taxon>
        <taxon>Helotiales</taxon>
        <taxon>Hyaloscyphaceae</taxon>
        <taxon>Hyaloscypha</taxon>
        <taxon>Hyaloscypha bicolor</taxon>
    </lineage>
</organism>
<reference evidence="1 2" key="1">
    <citation type="submission" date="2016-04" db="EMBL/GenBank/DDBJ databases">
        <title>A degradative enzymes factory behind the ericoid mycorrhizal symbiosis.</title>
        <authorList>
            <consortium name="DOE Joint Genome Institute"/>
            <person name="Martino E."/>
            <person name="Morin E."/>
            <person name="Grelet G."/>
            <person name="Kuo A."/>
            <person name="Kohler A."/>
            <person name="Daghino S."/>
            <person name="Barry K."/>
            <person name="Choi C."/>
            <person name="Cichocki N."/>
            <person name="Clum A."/>
            <person name="Copeland A."/>
            <person name="Hainaut M."/>
            <person name="Haridas S."/>
            <person name="Labutti K."/>
            <person name="Lindquist E."/>
            <person name="Lipzen A."/>
            <person name="Khouja H.-R."/>
            <person name="Murat C."/>
            <person name="Ohm R."/>
            <person name="Olson A."/>
            <person name="Spatafora J."/>
            <person name="Veneault-Fourrey C."/>
            <person name="Henrissat B."/>
            <person name="Grigoriev I."/>
            <person name="Martin F."/>
            <person name="Perotto S."/>
        </authorList>
    </citation>
    <scope>NUCLEOTIDE SEQUENCE [LARGE SCALE GENOMIC DNA]</scope>
    <source>
        <strain evidence="1 2">E</strain>
    </source>
</reference>
<dbReference type="RefSeq" id="XP_024732499.1">
    <property type="nucleotide sequence ID" value="XM_024880959.1"/>
</dbReference>
<name>A0A2J6SXU8_9HELO</name>
<dbReference type="OrthoDB" id="3555063at2759"/>
<keyword evidence="2" id="KW-1185">Reference proteome</keyword>
<proteinExistence type="predicted"/>
<evidence type="ECO:0000313" key="2">
    <source>
        <dbReference type="Proteomes" id="UP000235371"/>
    </source>
</evidence>
<dbReference type="GeneID" id="36589036"/>